<evidence type="ECO:0000259" key="1">
    <source>
        <dbReference type="Pfam" id="PF00903"/>
    </source>
</evidence>
<dbReference type="Pfam" id="PF00903">
    <property type="entry name" value="Glyoxalase"/>
    <property type="match status" value="1"/>
</dbReference>
<gene>
    <name evidence="2" type="ORF">CAter282_2153</name>
</gene>
<dbReference type="InterPro" id="IPR004360">
    <property type="entry name" value="Glyas_Fos-R_dOase_dom"/>
</dbReference>
<dbReference type="PANTHER" id="PTHR36503">
    <property type="entry name" value="BLR2520 PROTEIN"/>
    <property type="match status" value="1"/>
</dbReference>
<dbReference type="SUPFAM" id="SSF54593">
    <property type="entry name" value="Glyoxalase/Bleomycin resistance protein/Dihydroxybiphenyl dioxygenase"/>
    <property type="match status" value="1"/>
</dbReference>
<dbReference type="AlphaFoldDB" id="A0A127PQD7"/>
<dbReference type="Proteomes" id="UP000071778">
    <property type="component" value="Chromosome"/>
</dbReference>
<evidence type="ECO:0000313" key="3">
    <source>
        <dbReference type="Proteomes" id="UP000071778"/>
    </source>
</evidence>
<proteinExistence type="predicted"/>
<reference evidence="2 3" key="1">
    <citation type="submission" date="2015-11" db="EMBL/GenBank/DDBJ databases">
        <title>Exploring the genomic traits of fungus-feeding bacterial genus Collimonas.</title>
        <authorList>
            <person name="Song C."/>
            <person name="Schmidt R."/>
            <person name="de Jager V."/>
            <person name="Krzyzanowska D."/>
            <person name="Jongedijk E."/>
            <person name="Cankar K."/>
            <person name="Beekwilder J."/>
            <person name="van Veen A."/>
            <person name="de Boer W."/>
            <person name="van Veen J.A."/>
            <person name="Garbeva P."/>
        </authorList>
    </citation>
    <scope>NUCLEOTIDE SEQUENCE [LARGE SCALE GENOMIC DNA]</scope>
    <source>
        <strain evidence="2 3">Ter282</strain>
    </source>
</reference>
<feature type="domain" description="Glyoxalase/fosfomycin resistance/dioxygenase" evidence="1">
    <location>
        <begin position="7"/>
        <end position="124"/>
    </location>
</feature>
<accession>A0A127PQD7</accession>
<dbReference type="RefSeq" id="WP_061533306.1">
    <property type="nucleotide sequence ID" value="NZ_CP013233.1"/>
</dbReference>
<keyword evidence="3" id="KW-1185">Reference proteome</keyword>
<dbReference type="OrthoDB" id="4265398at2"/>
<name>A0A127PQD7_9BURK</name>
<dbReference type="Gene3D" id="3.10.180.10">
    <property type="entry name" value="2,3-Dihydroxybiphenyl 1,2-Dioxygenase, domain 1"/>
    <property type="match status" value="1"/>
</dbReference>
<dbReference type="EMBL" id="CP013235">
    <property type="protein sequence ID" value="AMP09909.1"/>
    <property type="molecule type" value="Genomic_DNA"/>
</dbReference>
<protein>
    <submittedName>
        <fullName evidence="2">Glyoxalase-like domain protein</fullName>
    </submittedName>
</protein>
<dbReference type="InterPro" id="IPR029068">
    <property type="entry name" value="Glyas_Bleomycin-R_OHBP_Dase"/>
</dbReference>
<organism evidence="2 3">
    <name type="scientific">Collimonas arenae</name>
    <dbReference type="NCBI Taxonomy" id="279058"/>
    <lineage>
        <taxon>Bacteria</taxon>
        <taxon>Pseudomonadati</taxon>
        <taxon>Pseudomonadota</taxon>
        <taxon>Betaproteobacteria</taxon>
        <taxon>Burkholderiales</taxon>
        <taxon>Oxalobacteraceae</taxon>
        <taxon>Collimonas</taxon>
    </lineage>
</organism>
<dbReference type="PATRIC" id="fig|279058.17.peg.2312"/>
<dbReference type="PANTHER" id="PTHR36503:SF2">
    <property type="entry name" value="BLR2408 PROTEIN"/>
    <property type="match status" value="1"/>
</dbReference>
<evidence type="ECO:0000313" key="2">
    <source>
        <dbReference type="EMBL" id="AMP09909.1"/>
    </source>
</evidence>
<sequence length="132" mass="14767">MHKQIFVNLPVKNLPKSMSFFKELGYSFDVKFTNEQAACMILGENLHVMLLTENFFQGFTSKPISDATKQSEVLVCVSCDSRAQVDNLVAKASAGGATTPRPSQDHGFMYGHGFHDLDGHIWEFVYMEPQST</sequence>